<gene>
    <name evidence="9" type="ORF">ZEAMMB73_Zm00001d027718</name>
</gene>
<accession>A0A1D6JNZ9</accession>
<dbReference type="OMA" id="WSGYGTD"/>
<dbReference type="PaxDb" id="4577-GRMZM2G073373_P01"/>
<evidence type="ECO:0000313" key="9">
    <source>
        <dbReference type="EMBL" id="ONL93751.1"/>
    </source>
</evidence>
<comment type="function">
    <text evidence="8">Causes loosening and extension of plant cell walls by disrupting non-covalent bonding between cellulose microfibrils and matrix glucans. No enzymatic activity has been found.</text>
</comment>
<comment type="subcellular location">
    <subcellularLocation>
        <location evidence="8">Secreted</location>
        <location evidence="8">Cell wall</location>
    </subcellularLocation>
    <subcellularLocation>
        <location evidence="8">Membrane</location>
        <topology evidence="8">Peripheral membrane protein</topology>
    </subcellularLocation>
</comment>
<dbReference type="Gene3D" id="2.60.40.760">
    <property type="entry name" value="Expansin, cellulose-binding-like domain"/>
    <property type="match status" value="1"/>
</dbReference>
<dbReference type="KEGG" id="zma:103631736"/>
<dbReference type="InParanoid" id="A0A1D6JNZ9"/>
<dbReference type="Gene3D" id="2.40.40.10">
    <property type="entry name" value="RlpA-like domain"/>
    <property type="match status" value="1"/>
</dbReference>
<dbReference type="InterPro" id="IPR002963">
    <property type="entry name" value="Expansin"/>
</dbReference>
<name>A0A1D6JNZ9_MAIZE</name>
<evidence type="ECO:0000256" key="4">
    <source>
        <dbReference type="ARBA" id="ARBA00022729"/>
    </source>
</evidence>
<evidence type="ECO:0000256" key="3">
    <source>
        <dbReference type="ARBA" id="ARBA00022525"/>
    </source>
</evidence>
<dbReference type="PROSITE" id="PS50842">
    <property type="entry name" value="EXPANSIN_EG45"/>
    <property type="match status" value="1"/>
</dbReference>
<feature type="signal peptide" evidence="8">
    <location>
        <begin position="1"/>
        <end position="28"/>
    </location>
</feature>
<dbReference type="GO" id="GO:0016020">
    <property type="term" value="C:membrane"/>
    <property type="evidence" value="ECO:0007669"/>
    <property type="project" value="UniProtKB-SubCell"/>
</dbReference>
<dbReference type="InterPro" id="IPR007112">
    <property type="entry name" value="Expansin/allergen_DPBB_dom"/>
</dbReference>
<keyword evidence="3 8" id="KW-0964">Secreted</keyword>
<organism evidence="9">
    <name type="scientific">Zea mays</name>
    <name type="common">Maize</name>
    <dbReference type="NCBI Taxonomy" id="4577"/>
    <lineage>
        <taxon>Eukaryota</taxon>
        <taxon>Viridiplantae</taxon>
        <taxon>Streptophyta</taxon>
        <taxon>Embryophyta</taxon>
        <taxon>Tracheophyta</taxon>
        <taxon>Spermatophyta</taxon>
        <taxon>Magnoliopsida</taxon>
        <taxon>Liliopsida</taxon>
        <taxon>Poales</taxon>
        <taxon>Poaceae</taxon>
        <taxon>PACMAD clade</taxon>
        <taxon>Panicoideae</taxon>
        <taxon>Andropogonodae</taxon>
        <taxon>Andropogoneae</taxon>
        <taxon>Tripsacinae</taxon>
        <taxon>Zea</taxon>
    </lineage>
</organism>
<dbReference type="SUPFAM" id="SSF50685">
    <property type="entry name" value="Barwin-like endoglucanases"/>
    <property type="match status" value="1"/>
</dbReference>
<keyword evidence="7 8" id="KW-0961">Cell wall biogenesis/degradation</keyword>
<dbReference type="PRINTS" id="PR01226">
    <property type="entry name" value="EXPANSIN"/>
</dbReference>
<dbReference type="SUPFAM" id="SSF49590">
    <property type="entry name" value="PHL pollen allergen"/>
    <property type="match status" value="1"/>
</dbReference>
<dbReference type="SMART" id="SM00837">
    <property type="entry name" value="DPBB_1"/>
    <property type="match status" value="1"/>
</dbReference>
<keyword evidence="6" id="KW-0325">Glycoprotein</keyword>
<keyword evidence="4 8" id="KW-0732">Signal</keyword>
<dbReference type="Pfam" id="PF03330">
    <property type="entry name" value="DPBB_1"/>
    <property type="match status" value="1"/>
</dbReference>
<sequence length="263" mass="27746">MEMHRPLRILLPIVVLVAAAWPSVPAGADDSAWSKGTATFYGGGDASGTMGGACGYGDLYWSGYGTETAALSSALFNDGAACGECYRVTCDDGASQWCLPGTGRRSVTVTATNLCPPNHELSGDDGGWCNPPRRHFDMAQPAWLRIAQYKGGIVPVLYQRTACVKQGGVRFTVSGSNYFVLVLISNVAGSGSVKAVWVKGSATDRMPMARNWGANWQSLAGLAGQALTFGVTSTDGRTVVVPDVVPAWWKFGQSFTSGVQFSN</sequence>
<evidence type="ECO:0000256" key="5">
    <source>
        <dbReference type="ARBA" id="ARBA00023136"/>
    </source>
</evidence>
<keyword evidence="2 8" id="KW-0134">Cell wall</keyword>
<comment type="similarity">
    <text evidence="1 8">Belongs to the expansin family. Expansin A subfamily.</text>
</comment>
<dbReference type="Pfam" id="PF01357">
    <property type="entry name" value="Expansin_C"/>
    <property type="match status" value="1"/>
</dbReference>
<reference evidence="9" key="1">
    <citation type="submission" date="2015-12" db="EMBL/GenBank/DDBJ databases">
        <title>Update maize B73 reference genome by single molecule sequencing technologies.</title>
        <authorList>
            <consortium name="Maize Genome Sequencing Project"/>
            <person name="Ware D."/>
        </authorList>
    </citation>
    <scope>NUCLEOTIDE SEQUENCE [LARGE SCALE GENOMIC DNA]</scope>
    <source>
        <tissue evidence="9">Seedling</tissue>
    </source>
</reference>
<dbReference type="OrthoDB" id="5823761at2759"/>
<evidence type="ECO:0000256" key="7">
    <source>
        <dbReference type="ARBA" id="ARBA00023316"/>
    </source>
</evidence>
<dbReference type="eggNOG" id="ENOG502QVVV">
    <property type="taxonomic scope" value="Eukaryota"/>
</dbReference>
<dbReference type="InterPro" id="IPR009009">
    <property type="entry name" value="RlpA-like_DPBB"/>
</dbReference>
<dbReference type="SMR" id="A0A1D6JNZ9"/>
<proteinExistence type="inferred from homology"/>
<feature type="chain" id="PRO_5010805737" description="Expansin" evidence="8">
    <location>
        <begin position="29"/>
        <end position="263"/>
    </location>
</feature>
<evidence type="ECO:0000256" key="2">
    <source>
        <dbReference type="ARBA" id="ARBA00022512"/>
    </source>
</evidence>
<dbReference type="PANTHER" id="PTHR31867">
    <property type="entry name" value="EXPANSIN-A15"/>
    <property type="match status" value="1"/>
</dbReference>
<dbReference type="InterPro" id="IPR007117">
    <property type="entry name" value="Expansin_CBD"/>
</dbReference>
<dbReference type="GO" id="GO:0009664">
    <property type="term" value="P:plant-type cell wall organization"/>
    <property type="evidence" value="ECO:0007669"/>
    <property type="project" value="InterPro"/>
</dbReference>
<dbReference type="ExpressionAtlas" id="A0A1D6JNZ9">
    <property type="expression patterns" value="baseline and differential"/>
</dbReference>
<dbReference type="EMBL" id="CM007647">
    <property type="protein sequence ID" value="ONL93751.1"/>
    <property type="molecule type" value="Genomic_DNA"/>
</dbReference>
<dbReference type="InterPro" id="IPR036908">
    <property type="entry name" value="RlpA-like_sf"/>
</dbReference>
<keyword evidence="5" id="KW-0472">Membrane</keyword>
<protein>
    <recommendedName>
        <fullName evidence="8">Expansin</fullName>
    </recommendedName>
</protein>
<dbReference type="PRINTS" id="PR01225">
    <property type="entry name" value="EXPANSNFAMLY"/>
</dbReference>
<dbReference type="GO" id="GO:0005576">
    <property type="term" value="C:extracellular region"/>
    <property type="evidence" value="ECO:0007669"/>
    <property type="project" value="InterPro"/>
</dbReference>
<evidence type="ECO:0000256" key="6">
    <source>
        <dbReference type="ARBA" id="ARBA00023180"/>
    </source>
</evidence>
<evidence type="ECO:0000256" key="1">
    <source>
        <dbReference type="ARBA" id="ARBA00005392"/>
    </source>
</evidence>
<evidence type="ECO:0000256" key="8">
    <source>
        <dbReference type="RuleBase" id="RU365023"/>
    </source>
</evidence>
<dbReference type="AlphaFoldDB" id="A0A1D6JNZ9"/>
<dbReference type="CDD" id="cd22274">
    <property type="entry name" value="DPBB_EXPA_N"/>
    <property type="match status" value="1"/>
</dbReference>
<dbReference type="InterPro" id="IPR007118">
    <property type="entry name" value="Expan_Lol_pI"/>
</dbReference>
<dbReference type="PROSITE" id="PS50843">
    <property type="entry name" value="EXPANSIN_CBD"/>
    <property type="match status" value="1"/>
</dbReference>
<dbReference type="InterPro" id="IPR036749">
    <property type="entry name" value="Expansin_CBD_sf"/>
</dbReference>